<keyword evidence="1" id="KW-1133">Transmembrane helix</keyword>
<keyword evidence="1" id="KW-0812">Transmembrane</keyword>
<organism evidence="2 3">
    <name type="scientific">Riccia sorocarpa</name>
    <dbReference type="NCBI Taxonomy" id="122646"/>
    <lineage>
        <taxon>Eukaryota</taxon>
        <taxon>Viridiplantae</taxon>
        <taxon>Streptophyta</taxon>
        <taxon>Embryophyta</taxon>
        <taxon>Marchantiophyta</taxon>
        <taxon>Marchantiopsida</taxon>
        <taxon>Marchantiidae</taxon>
        <taxon>Marchantiales</taxon>
        <taxon>Ricciaceae</taxon>
        <taxon>Riccia</taxon>
    </lineage>
</organism>
<proteinExistence type="predicted"/>
<accession>A0ABD3GHH6</accession>
<evidence type="ECO:0000313" key="2">
    <source>
        <dbReference type="EMBL" id="KAL3676639.1"/>
    </source>
</evidence>
<dbReference type="Proteomes" id="UP001633002">
    <property type="component" value="Unassembled WGS sequence"/>
</dbReference>
<dbReference type="AlphaFoldDB" id="A0ABD3GHH6"/>
<comment type="caution">
    <text evidence="2">The sequence shown here is derived from an EMBL/GenBank/DDBJ whole genome shotgun (WGS) entry which is preliminary data.</text>
</comment>
<feature type="transmembrane region" description="Helical" evidence="1">
    <location>
        <begin position="65"/>
        <end position="88"/>
    </location>
</feature>
<feature type="transmembrane region" description="Helical" evidence="1">
    <location>
        <begin position="34"/>
        <end position="53"/>
    </location>
</feature>
<keyword evidence="3" id="KW-1185">Reference proteome</keyword>
<evidence type="ECO:0000313" key="3">
    <source>
        <dbReference type="Proteomes" id="UP001633002"/>
    </source>
</evidence>
<name>A0ABD3GHH6_9MARC</name>
<keyword evidence="1" id="KW-0472">Membrane</keyword>
<evidence type="ECO:0000256" key="1">
    <source>
        <dbReference type="SAM" id="Phobius"/>
    </source>
</evidence>
<reference evidence="2 3" key="1">
    <citation type="submission" date="2024-09" db="EMBL/GenBank/DDBJ databases">
        <title>Chromosome-scale assembly of Riccia sorocarpa.</title>
        <authorList>
            <person name="Paukszto L."/>
        </authorList>
    </citation>
    <scope>NUCLEOTIDE SEQUENCE [LARGE SCALE GENOMIC DNA]</scope>
    <source>
        <strain evidence="2">LP-2024</strain>
        <tissue evidence="2">Aerial parts of the thallus</tissue>
    </source>
</reference>
<gene>
    <name evidence="2" type="ORF">R1sor_026587</name>
</gene>
<sequence length="256" mass="29993">MVEVSDSKNPEKYLKDRFWILSCWPSGSALCRSGLWGLDFIILDFGVWILPFWPLGSGFYRFGLWGLDFIILDFEYFGFDVITFWFMLIDDRSGPVYANLMEWADTQMDIKVPQWNFHLAVHDGTMFVAVFDSLISRDAFSGQFSAFIPEVKAIDAELVRLILELKDVPAHYLPTKVVAQNEMCYVVFEYDGVCGVEFERGQNPLYVFAYDTRQCRLRWLPVLDTKLSRREFLPLDCRFNWLREIYTFAASFRAFV</sequence>
<dbReference type="EMBL" id="JBJQOH010000008">
    <property type="protein sequence ID" value="KAL3676639.1"/>
    <property type="molecule type" value="Genomic_DNA"/>
</dbReference>
<protein>
    <submittedName>
        <fullName evidence="2">Uncharacterized protein</fullName>
    </submittedName>
</protein>